<dbReference type="PANTHER" id="PTHR47129">
    <property type="entry name" value="QUINONE OXIDOREDUCTASE 2"/>
    <property type="match status" value="1"/>
</dbReference>
<accession>A0A9W6VAF3</accession>
<dbReference type="SUPFAM" id="SSF51735">
    <property type="entry name" value="NAD(P)-binding Rossmann-fold domains"/>
    <property type="match status" value="1"/>
</dbReference>
<evidence type="ECO:0000313" key="2">
    <source>
        <dbReference type="EMBL" id="GLW92929.1"/>
    </source>
</evidence>
<proteinExistence type="predicted"/>
<dbReference type="AlphaFoldDB" id="A0A9W6VAF3"/>
<organism evidence="2 3">
    <name type="scientific">Actinokineospora globicatena</name>
    <dbReference type="NCBI Taxonomy" id="103729"/>
    <lineage>
        <taxon>Bacteria</taxon>
        <taxon>Bacillati</taxon>
        <taxon>Actinomycetota</taxon>
        <taxon>Actinomycetes</taxon>
        <taxon>Pseudonocardiales</taxon>
        <taxon>Pseudonocardiaceae</taxon>
        <taxon>Actinokineospora</taxon>
    </lineage>
</organism>
<evidence type="ECO:0000313" key="3">
    <source>
        <dbReference type="Proteomes" id="UP001165042"/>
    </source>
</evidence>
<dbReference type="InterPro" id="IPR008030">
    <property type="entry name" value="NmrA-like"/>
</dbReference>
<dbReference type="Proteomes" id="UP001165042">
    <property type="component" value="Unassembled WGS sequence"/>
</dbReference>
<dbReference type="PANTHER" id="PTHR47129:SF1">
    <property type="entry name" value="NMRA-LIKE DOMAIN-CONTAINING PROTEIN"/>
    <property type="match status" value="1"/>
</dbReference>
<feature type="domain" description="NmrA-like" evidence="1">
    <location>
        <begin position="2"/>
        <end position="231"/>
    </location>
</feature>
<dbReference type="Pfam" id="PF05368">
    <property type="entry name" value="NmrA"/>
    <property type="match status" value="1"/>
</dbReference>
<dbReference type="InterPro" id="IPR052718">
    <property type="entry name" value="NmrA-type_oxidoreductase"/>
</dbReference>
<dbReference type="Gene3D" id="3.90.25.10">
    <property type="entry name" value="UDP-galactose 4-epimerase, domain 1"/>
    <property type="match status" value="1"/>
</dbReference>
<name>A0A9W6VAF3_9PSEU</name>
<sequence length="282" mass="29032">MTILVTGATGQFGGLAVRHLLDRVPAAELAVSVRDAGKAADLAERGVEVREGDFDAPETLRFDGVDTLLLVSANGPDAIRLIGQNAAVDAAVRAGVGRIVYTSVTDATTSPLELAKVHAGTEERIKASGVPYTFLRNGMYHENYLGGLPQALERGTLVTATGEGRVASASRDDLALAAAIVVTTEGHDGAAYELTGPAAWSFDELAALAADLTGKPLAHVSVPGPELAANLAAVGLPGFLAELLADIQVNISRGALSEVRPDLGKLIGREPKSIADAVRSAL</sequence>
<dbReference type="EMBL" id="BSSD01000005">
    <property type="protein sequence ID" value="GLW92929.1"/>
    <property type="molecule type" value="Genomic_DNA"/>
</dbReference>
<dbReference type="InterPro" id="IPR036291">
    <property type="entry name" value="NAD(P)-bd_dom_sf"/>
</dbReference>
<dbReference type="Gene3D" id="3.40.50.720">
    <property type="entry name" value="NAD(P)-binding Rossmann-like Domain"/>
    <property type="match status" value="1"/>
</dbReference>
<comment type="caution">
    <text evidence="2">The sequence shown here is derived from an EMBL/GenBank/DDBJ whole genome shotgun (WGS) entry which is preliminary data.</text>
</comment>
<evidence type="ECO:0000259" key="1">
    <source>
        <dbReference type="Pfam" id="PF05368"/>
    </source>
</evidence>
<dbReference type="RefSeq" id="WP_285611361.1">
    <property type="nucleotide sequence ID" value="NZ_BSSD01000005.1"/>
</dbReference>
<keyword evidence="3" id="KW-1185">Reference proteome</keyword>
<dbReference type="CDD" id="cd05269">
    <property type="entry name" value="TMR_SDR_a"/>
    <property type="match status" value="1"/>
</dbReference>
<protein>
    <submittedName>
        <fullName evidence="2">NAD(P)-dependent oxidoreductase</fullName>
    </submittedName>
</protein>
<gene>
    <name evidence="2" type="ORF">Aglo03_37450</name>
</gene>
<reference evidence="2" key="1">
    <citation type="submission" date="2023-02" db="EMBL/GenBank/DDBJ databases">
        <title>Actinokineospora globicatena NBRC 15670.</title>
        <authorList>
            <person name="Ichikawa N."/>
            <person name="Sato H."/>
            <person name="Tonouchi N."/>
        </authorList>
    </citation>
    <scope>NUCLEOTIDE SEQUENCE</scope>
    <source>
        <strain evidence="2">NBRC 15670</strain>
    </source>
</reference>